<dbReference type="InterPro" id="IPR021737">
    <property type="entry name" value="Phage_phiKZ_Orf197"/>
</dbReference>
<feature type="transmembrane region" description="Helical" evidence="1">
    <location>
        <begin position="31"/>
        <end position="50"/>
    </location>
</feature>
<dbReference type="Pfam" id="PF11750">
    <property type="entry name" value="DUF3307"/>
    <property type="match status" value="1"/>
</dbReference>
<name>A0ABS6T4V3_9RHOB</name>
<dbReference type="RefSeq" id="WP_218392682.1">
    <property type="nucleotide sequence ID" value="NZ_JAHUZE010000002.1"/>
</dbReference>
<dbReference type="Proteomes" id="UP000756530">
    <property type="component" value="Unassembled WGS sequence"/>
</dbReference>
<keyword evidence="3" id="KW-1185">Reference proteome</keyword>
<sequence length="236" mass="24834">MFETFTALLLAHAVADYVAQTRWMVDHKASVAAFTLHGLVVLVTAGLALGRWDAWEIAALTAAHLAIDAVKTLGKFDRASAHLIDQSAHLVTLGVVAAYAPTLYADGLWAPYGAWIPQAFAIAAGAILTIRTGGFVVGKLMSEFASDNLPEGLENGGMMIGYLERGLIYLLVLVGQPGGVGFLIAAKSILRFDTSKDQHQGVAEYTIIGTLASFGWAILVAYGIIALRGALPPIGG</sequence>
<organism evidence="2 3">
    <name type="scientific">Maritimibacter dapengensis</name>
    <dbReference type="NCBI Taxonomy" id="2836868"/>
    <lineage>
        <taxon>Bacteria</taxon>
        <taxon>Pseudomonadati</taxon>
        <taxon>Pseudomonadota</taxon>
        <taxon>Alphaproteobacteria</taxon>
        <taxon>Rhodobacterales</taxon>
        <taxon>Roseobacteraceae</taxon>
        <taxon>Maritimibacter</taxon>
    </lineage>
</organism>
<feature type="transmembrane region" description="Helical" evidence="1">
    <location>
        <begin position="167"/>
        <end position="185"/>
    </location>
</feature>
<evidence type="ECO:0000313" key="3">
    <source>
        <dbReference type="Proteomes" id="UP000756530"/>
    </source>
</evidence>
<dbReference type="EMBL" id="JAHUZE010000002">
    <property type="protein sequence ID" value="MBV7379561.1"/>
    <property type="molecule type" value="Genomic_DNA"/>
</dbReference>
<accession>A0ABS6T4V3</accession>
<keyword evidence="1" id="KW-1133">Transmembrane helix</keyword>
<keyword evidence="1" id="KW-0812">Transmembrane</keyword>
<keyword evidence="1" id="KW-0472">Membrane</keyword>
<proteinExistence type="predicted"/>
<evidence type="ECO:0000256" key="1">
    <source>
        <dbReference type="SAM" id="Phobius"/>
    </source>
</evidence>
<reference evidence="2 3" key="1">
    <citation type="submission" date="2021-05" db="EMBL/GenBank/DDBJ databases">
        <title>Culturable bacteria isolated from Daya Bay.</title>
        <authorList>
            <person name="Zheng W."/>
            <person name="Yu S."/>
            <person name="Huang Y."/>
        </authorList>
    </citation>
    <scope>NUCLEOTIDE SEQUENCE [LARGE SCALE GENOMIC DNA]</scope>
    <source>
        <strain evidence="2 3">DP4N28-5</strain>
    </source>
</reference>
<protein>
    <submittedName>
        <fullName evidence="2">DUF3307 domain-containing protein</fullName>
    </submittedName>
</protein>
<comment type="caution">
    <text evidence="2">The sequence shown here is derived from an EMBL/GenBank/DDBJ whole genome shotgun (WGS) entry which is preliminary data.</text>
</comment>
<feature type="transmembrane region" description="Helical" evidence="1">
    <location>
        <begin position="205"/>
        <end position="227"/>
    </location>
</feature>
<gene>
    <name evidence="2" type="ORF">KJP28_11540</name>
</gene>
<evidence type="ECO:0000313" key="2">
    <source>
        <dbReference type="EMBL" id="MBV7379561.1"/>
    </source>
</evidence>